<reference evidence="1" key="1">
    <citation type="submission" date="2018-05" db="EMBL/GenBank/DDBJ databases">
        <authorList>
            <person name="Lanie J.A."/>
            <person name="Ng W.-L."/>
            <person name="Kazmierczak K.M."/>
            <person name="Andrzejewski T.M."/>
            <person name="Davidsen T.M."/>
            <person name="Wayne K.J."/>
            <person name="Tettelin H."/>
            <person name="Glass J.I."/>
            <person name="Rusch D."/>
            <person name="Podicherti R."/>
            <person name="Tsui H.-C.T."/>
            <person name="Winkler M.E."/>
        </authorList>
    </citation>
    <scope>NUCLEOTIDE SEQUENCE</scope>
</reference>
<organism evidence="1">
    <name type="scientific">marine metagenome</name>
    <dbReference type="NCBI Taxonomy" id="408172"/>
    <lineage>
        <taxon>unclassified sequences</taxon>
        <taxon>metagenomes</taxon>
        <taxon>ecological metagenomes</taxon>
    </lineage>
</organism>
<dbReference type="AlphaFoldDB" id="A0A381WYP3"/>
<name>A0A381WYP3_9ZZZZ</name>
<gene>
    <name evidence="1" type="ORF">METZ01_LOCUS110479</name>
</gene>
<proteinExistence type="predicted"/>
<evidence type="ECO:0000313" key="1">
    <source>
        <dbReference type="EMBL" id="SVA57625.1"/>
    </source>
</evidence>
<dbReference type="EMBL" id="UINC01013315">
    <property type="protein sequence ID" value="SVA57625.1"/>
    <property type="molecule type" value="Genomic_DNA"/>
</dbReference>
<accession>A0A381WYP3</accession>
<sequence>MTEINSASIFLIISHIRSCVNGLGVATTSRASAIDWASNEPTKMGNTKSLSFSFKSTA</sequence>
<protein>
    <submittedName>
        <fullName evidence="1">Uncharacterized protein</fullName>
    </submittedName>
</protein>